<reference evidence="2" key="1">
    <citation type="submission" date="2022-07" db="EMBL/GenBank/DDBJ databases">
        <title>Draft genome sequence of Zalerion maritima ATCC 34329, a (micro)plastics degrading marine fungus.</title>
        <authorList>
            <person name="Paco A."/>
            <person name="Goncalves M.F.M."/>
            <person name="Rocha-Santos T.A.P."/>
            <person name="Alves A."/>
        </authorList>
    </citation>
    <scope>NUCLEOTIDE SEQUENCE</scope>
    <source>
        <strain evidence="2">ATCC 34329</strain>
    </source>
</reference>
<keyword evidence="3" id="KW-1185">Reference proteome</keyword>
<name>A0AAD5RHA0_9PEZI</name>
<dbReference type="Proteomes" id="UP001201980">
    <property type="component" value="Unassembled WGS sequence"/>
</dbReference>
<keyword evidence="1" id="KW-0812">Transmembrane</keyword>
<keyword evidence="1" id="KW-0472">Membrane</keyword>
<dbReference type="AlphaFoldDB" id="A0AAD5RHA0"/>
<comment type="caution">
    <text evidence="2">The sequence shown here is derived from an EMBL/GenBank/DDBJ whole genome shotgun (WGS) entry which is preliminary data.</text>
</comment>
<feature type="transmembrane region" description="Helical" evidence="1">
    <location>
        <begin position="29"/>
        <end position="56"/>
    </location>
</feature>
<evidence type="ECO:0000313" key="2">
    <source>
        <dbReference type="EMBL" id="KAJ2893810.1"/>
    </source>
</evidence>
<gene>
    <name evidence="2" type="ORF">MKZ38_008219</name>
</gene>
<keyword evidence="1" id="KW-1133">Transmembrane helix</keyword>
<evidence type="ECO:0000256" key="1">
    <source>
        <dbReference type="SAM" id="Phobius"/>
    </source>
</evidence>
<sequence length="177" mass="20160">MTTIFIFGFFCIIVTPSYLGTPDVPMSYPLVTFLCGFVPLAFVAYSTAPIVTYMHVRLPTYARASREALEKWMRGGVSKDTELELSSMTLFARPKQTAVKVGDLVPSKTWTNMANYVLREGGESKPGPLLRKGGKWWKSTPLKKFNVQGFNRDSREGWVWEDLSRQIERRARFKGYS</sequence>
<accession>A0AAD5RHA0</accession>
<proteinExistence type="predicted"/>
<evidence type="ECO:0000313" key="3">
    <source>
        <dbReference type="Proteomes" id="UP001201980"/>
    </source>
</evidence>
<organism evidence="2 3">
    <name type="scientific">Zalerion maritima</name>
    <dbReference type="NCBI Taxonomy" id="339359"/>
    <lineage>
        <taxon>Eukaryota</taxon>
        <taxon>Fungi</taxon>
        <taxon>Dikarya</taxon>
        <taxon>Ascomycota</taxon>
        <taxon>Pezizomycotina</taxon>
        <taxon>Sordariomycetes</taxon>
        <taxon>Lulworthiomycetidae</taxon>
        <taxon>Lulworthiales</taxon>
        <taxon>Lulworthiaceae</taxon>
        <taxon>Zalerion</taxon>
    </lineage>
</organism>
<dbReference type="EMBL" id="JAKWBI020000564">
    <property type="protein sequence ID" value="KAJ2893810.1"/>
    <property type="molecule type" value="Genomic_DNA"/>
</dbReference>
<protein>
    <submittedName>
        <fullName evidence="2">Uncharacterized protein</fullName>
    </submittedName>
</protein>